<keyword evidence="2" id="KW-1133">Transmembrane helix</keyword>
<evidence type="ECO:0000256" key="1">
    <source>
        <dbReference type="SAM" id="MobiDB-lite"/>
    </source>
</evidence>
<accession>A0A7X0FRA7</accession>
<sequence>MDAAKLTTAQTRELAELRVRAYGDSGAPALDPGEQARLAELEALARAPAGSPPADEPVDADPGDSARNVADSDGTPPKTAGGATEGAARPVDEPGPWWRRWMTAQTAAAVGIGVVIGLIAALALPSVTAPRADITLAETDEQWASQWESYLVSYDIVPESMQGHDRLDDVLMVWTADGIFNDRCLLIGHEPTMRITVETCTARDRYPSYDLIVTAQLRGVLDNAYPVGTTLRLVAREDAVDVHVLEPAGEGRVTGG</sequence>
<feature type="region of interest" description="Disordered" evidence="1">
    <location>
        <begin position="45"/>
        <end position="95"/>
    </location>
</feature>
<evidence type="ECO:0000256" key="2">
    <source>
        <dbReference type="SAM" id="Phobius"/>
    </source>
</evidence>
<evidence type="ECO:0000313" key="4">
    <source>
        <dbReference type="Proteomes" id="UP000537775"/>
    </source>
</evidence>
<proteinExistence type="predicted"/>
<dbReference type="RefSeq" id="WP_184751277.1">
    <property type="nucleotide sequence ID" value="NZ_BAAAJR010000011.1"/>
</dbReference>
<keyword evidence="4" id="KW-1185">Reference proteome</keyword>
<evidence type="ECO:0000313" key="3">
    <source>
        <dbReference type="EMBL" id="MBB6392181.1"/>
    </source>
</evidence>
<keyword evidence="2" id="KW-0472">Membrane</keyword>
<protein>
    <submittedName>
        <fullName evidence="3">Uncharacterized protein</fullName>
    </submittedName>
</protein>
<name>A0A7X0FRA7_9MICO</name>
<organism evidence="3 4">
    <name type="scientific">Microbacterium thalassium</name>
    <dbReference type="NCBI Taxonomy" id="362649"/>
    <lineage>
        <taxon>Bacteria</taxon>
        <taxon>Bacillati</taxon>
        <taxon>Actinomycetota</taxon>
        <taxon>Actinomycetes</taxon>
        <taxon>Micrococcales</taxon>
        <taxon>Microbacteriaceae</taxon>
        <taxon>Microbacterium</taxon>
    </lineage>
</organism>
<dbReference type="Proteomes" id="UP000537775">
    <property type="component" value="Unassembled WGS sequence"/>
</dbReference>
<gene>
    <name evidence="3" type="ORF">HD594_002494</name>
</gene>
<comment type="caution">
    <text evidence="3">The sequence shown here is derived from an EMBL/GenBank/DDBJ whole genome shotgun (WGS) entry which is preliminary data.</text>
</comment>
<reference evidence="3 4" key="1">
    <citation type="submission" date="2020-08" db="EMBL/GenBank/DDBJ databases">
        <title>Sequencing the genomes of 1000 actinobacteria strains.</title>
        <authorList>
            <person name="Klenk H.-P."/>
        </authorList>
    </citation>
    <scope>NUCLEOTIDE SEQUENCE [LARGE SCALE GENOMIC DNA]</scope>
    <source>
        <strain evidence="3 4">DSM 12511</strain>
    </source>
</reference>
<dbReference type="EMBL" id="JACHML010000001">
    <property type="protein sequence ID" value="MBB6392181.1"/>
    <property type="molecule type" value="Genomic_DNA"/>
</dbReference>
<feature type="transmembrane region" description="Helical" evidence="2">
    <location>
        <begin position="107"/>
        <end position="127"/>
    </location>
</feature>
<keyword evidence="2" id="KW-0812">Transmembrane</keyword>
<dbReference type="AlphaFoldDB" id="A0A7X0FRA7"/>